<protein>
    <recommendedName>
        <fullName evidence="4">Cilia- and flagella-associated protein 299</fullName>
    </recommendedName>
</protein>
<evidence type="ECO:0000256" key="4">
    <source>
        <dbReference type="ARBA" id="ARBA00021436"/>
    </source>
</evidence>
<dbReference type="OrthoDB" id="2136125at2759"/>
<evidence type="ECO:0000313" key="9">
    <source>
        <dbReference type="Proteomes" id="UP000785679"/>
    </source>
</evidence>
<proteinExistence type="predicted"/>
<dbReference type="Pfam" id="PF14713">
    <property type="entry name" value="DUF4464"/>
    <property type="match status" value="1"/>
</dbReference>
<evidence type="ECO:0000256" key="6">
    <source>
        <dbReference type="ARBA" id="ARBA00023242"/>
    </source>
</evidence>
<comment type="function">
    <text evidence="1">May be involved in spermatogenesis.</text>
</comment>
<evidence type="ECO:0000256" key="3">
    <source>
        <dbReference type="ARBA" id="ARBA00004496"/>
    </source>
</evidence>
<comment type="caution">
    <text evidence="8">The sequence shown here is derived from an EMBL/GenBank/DDBJ whole genome shotgun (WGS) entry which is preliminary data.</text>
</comment>
<evidence type="ECO:0000256" key="1">
    <source>
        <dbReference type="ARBA" id="ARBA00003056"/>
    </source>
</evidence>
<evidence type="ECO:0000256" key="2">
    <source>
        <dbReference type="ARBA" id="ARBA00004123"/>
    </source>
</evidence>
<evidence type="ECO:0000313" key="7">
    <source>
        <dbReference type="EMBL" id="TNV72162.1"/>
    </source>
</evidence>
<dbReference type="InterPro" id="IPR027887">
    <property type="entry name" value="DUF4464"/>
</dbReference>
<keyword evidence="6" id="KW-0539">Nucleus</keyword>
<accession>A0A8J8NC70</accession>
<dbReference type="EMBL" id="RRYP01023893">
    <property type="protein sequence ID" value="TNV72162.1"/>
    <property type="molecule type" value="Genomic_DNA"/>
</dbReference>
<keyword evidence="9" id="KW-1185">Reference proteome</keyword>
<dbReference type="GO" id="GO:0005737">
    <property type="term" value="C:cytoplasm"/>
    <property type="evidence" value="ECO:0007669"/>
    <property type="project" value="UniProtKB-SubCell"/>
</dbReference>
<comment type="subcellular location">
    <subcellularLocation>
        <location evidence="3">Cytoplasm</location>
    </subcellularLocation>
    <subcellularLocation>
        <location evidence="2">Nucleus</location>
    </subcellularLocation>
</comment>
<name>A0A8J8NC70_HALGN</name>
<keyword evidence="5" id="KW-0963">Cytoplasm</keyword>
<reference evidence="8" key="1">
    <citation type="submission" date="2019-06" db="EMBL/GenBank/DDBJ databases">
        <authorList>
            <person name="Zheng W."/>
        </authorList>
    </citation>
    <scope>NUCLEOTIDE SEQUENCE</scope>
    <source>
        <strain evidence="8">QDHG01</strain>
    </source>
</reference>
<dbReference type="EMBL" id="RRYP01023892">
    <property type="protein sequence ID" value="TNV72163.1"/>
    <property type="molecule type" value="Genomic_DNA"/>
</dbReference>
<gene>
    <name evidence="7" type="ORF">FGO68_gene3341</name>
    <name evidence="8" type="ORF">FGO68_gene865</name>
</gene>
<organism evidence="8 9">
    <name type="scientific">Halteria grandinella</name>
    <dbReference type="NCBI Taxonomy" id="5974"/>
    <lineage>
        <taxon>Eukaryota</taxon>
        <taxon>Sar</taxon>
        <taxon>Alveolata</taxon>
        <taxon>Ciliophora</taxon>
        <taxon>Intramacronucleata</taxon>
        <taxon>Spirotrichea</taxon>
        <taxon>Stichotrichia</taxon>
        <taxon>Sporadotrichida</taxon>
        <taxon>Halteriidae</taxon>
        <taxon>Halteria</taxon>
    </lineage>
</organism>
<dbReference type="Proteomes" id="UP000785679">
    <property type="component" value="Unassembled WGS sequence"/>
</dbReference>
<dbReference type="AlphaFoldDB" id="A0A8J8NC70"/>
<dbReference type="PANTHER" id="PTHR33588">
    <property type="entry name" value="CILIA- AND FLAGELLA-ASSOCIATED PROTEIN 299"/>
    <property type="match status" value="1"/>
</dbReference>
<evidence type="ECO:0000256" key="5">
    <source>
        <dbReference type="ARBA" id="ARBA00022490"/>
    </source>
</evidence>
<sequence length="227" mass="26410">MDTALEEFPDYEKYLDAHMSDEDLFYLEDKELARQLIEVGYHGKGEILTREQFLKRKAAIAEAKKNKEANQPKALSHAGCKIDHSPFLKALAEREELVRNGRMTTIIFIRDNKNCKNEISGYIDLAHRLKTEDFRLYFEGKKVLLPKPSDLSYYNWETQNCTLNDSPNFRVDANSDAGLLFRNKRDRKVINVDPAKDPPGDGTKRVEIPTEEYTQVVFFDHITRRKH</sequence>
<dbReference type="GO" id="GO:0005634">
    <property type="term" value="C:nucleus"/>
    <property type="evidence" value="ECO:0007669"/>
    <property type="project" value="UniProtKB-SubCell"/>
</dbReference>
<dbReference type="PANTHER" id="PTHR33588:SF1">
    <property type="entry name" value="CILIA- AND FLAGELLA-ASSOCIATED PROTEIN 299"/>
    <property type="match status" value="1"/>
</dbReference>
<evidence type="ECO:0000313" key="8">
    <source>
        <dbReference type="EMBL" id="TNV72163.1"/>
    </source>
</evidence>